<name>A0ABQ9XD31_9EUKA</name>
<feature type="region of interest" description="Disordered" evidence="1">
    <location>
        <begin position="62"/>
        <end position="84"/>
    </location>
</feature>
<dbReference type="EMBL" id="JARBJD010000169">
    <property type="protein sequence ID" value="KAK2948774.1"/>
    <property type="molecule type" value="Genomic_DNA"/>
</dbReference>
<evidence type="ECO:0000313" key="3">
    <source>
        <dbReference type="Proteomes" id="UP001281761"/>
    </source>
</evidence>
<protein>
    <recommendedName>
        <fullName evidence="4">Right handed beta helix domain-containing protein</fullName>
    </recommendedName>
</protein>
<dbReference type="Proteomes" id="UP001281761">
    <property type="component" value="Unassembled WGS sequence"/>
</dbReference>
<organism evidence="2 3">
    <name type="scientific">Blattamonas nauphoetae</name>
    <dbReference type="NCBI Taxonomy" id="2049346"/>
    <lineage>
        <taxon>Eukaryota</taxon>
        <taxon>Metamonada</taxon>
        <taxon>Preaxostyla</taxon>
        <taxon>Oxymonadida</taxon>
        <taxon>Blattamonas</taxon>
    </lineage>
</organism>
<dbReference type="InterPro" id="IPR012334">
    <property type="entry name" value="Pectin_lyas_fold"/>
</dbReference>
<keyword evidence="3" id="KW-1185">Reference proteome</keyword>
<evidence type="ECO:0000256" key="1">
    <source>
        <dbReference type="SAM" id="MobiDB-lite"/>
    </source>
</evidence>
<evidence type="ECO:0008006" key="4">
    <source>
        <dbReference type="Google" id="ProtNLM"/>
    </source>
</evidence>
<dbReference type="InterPro" id="IPR011050">
    <property type="entry name" value="Pectin_lyase_fold/virulence"/>
</dbReference>
<comment type="caution">
    <text evidence="2">The sequence shown here is derived from an EMBL/GenBank/DDBJ whole genome shotgun (WGS) entry which is preliminary data.</text>
</comment>
<evidence type="ECO:0000313" key="2">
    <source>
        <dbReference type="EMBL" id="KAK2948774.1"/>
    </source>
</evidence>
<sequence length="1361" mass="146097">MNSTTSHLQKSLSSIRNAVSSQTGLTINDIEHISIPEGTYIADNIDIAHRWIELAGEPSKEKQDLKTELISSSKSEVNRNSDDKRRQNIETCMFSLTNSTLSMKWIHISLVDQSPEGRPQMNEATSPRLAIVSRSILTISSSRIEVSPWTSAIVISGSALEESGRESSVVIQNSKLWNDVGSMRGVVETSSFASFVGSVWVSIVGCSFDSSRILGNDGIGLSLTRTPRKNVESVGKLSSSLIGCSFVNVSSIGCSHVSRLRHLDQKMLGCVVSLTSSHLSGSTIRDVNTGGSVLCSNSSFSSLLSSPNADPEPTADPSGIYSSHTIDDDKVYYFNESSGVESTSTNFENCRFSGTKYQQNVCPLKFKQYLGSISILSCSFTGIAQPDEDNGALSIEAVQIDPYSPPPTNHVKVELCNFTQCSAKNQGGGLFLHASALITVTRCRCEKCSIDATDEYAYSGGMCIHFQSSSEATVSDLYFEECTSTRNAGGLGLESIVSKYTINSLSFKACSAHHPTSTIGKGGGMMMGSAISDPTFFSVSFLKFEDCSADYFGGGLHALTLAMPLSFEDCEFIRCTLTNPDGCYERGGGLYTKVYENAITVKNCQFIDCSSAVLGGAMFGEAGRFVMSECLVKNCHSGSTGTVCIVPIVTSTITLKNILFVGNTVSDTPTYFDQHESMKGAVQFADFLIEDENNKRPSNFSIIDCWTTTAPNSVGMYTTKDPGKANQKYNYVYLSAFRDMGPFLTHQVEASHDIESWKFDLKMKGKVPLDLQIYEATVKETGGNSELTGQLQFVNGVGSLLPSSNLKMKFSTAYTITKIVGVVPSSSESNAIDITAEAWAFNLAATTSFLSFTTPAQPPILLASTAHLTDASQPFAFVILMFDRQVSGSYDIVVEEEGKDVTITVPILGSSMQGKSENFRVVGDDRLLTHDTTYTIKSLSPTPGTEDTTTPVGMIDTVNVYIPKSSYLPPSTEGTVFVARGGSDSIDECGGEDSPCRTVWTGQICGKGKKGEWLWVLVRGEAEMGEGFWILGNVGMTLSSESLTQRSRVVIGRSSFSSNDGIVSISSATVQVTNLNVIVPSSEERSSSGWVFVVDSEGDLEMSSIGVIGEGEIGVGLAKVKNGIGRFTSVLMSSGSFGSGVGMIVGEGKWNPISMLICDFVVRDTTTSNAPLISFSSLLPESSFSMKGSRFQKTRRMIGSSSLSLDGDGVIEVSTAQSRTEISDCVFESSGVVDGTGTITRSALHITLNSSSASSCSLAISSCLFLDSHTTLPLSGSLHIRVVSGHTSVVFQDSLFESTTPNRLWTSFSSGIACLDWTRGRVGSPSSDLNGALIEYWDGLPIVVRRRGVFSNCKLVISKKS</sequence>
<reference evidence="2 3" key="1">
    <citation type="journal article" date="2022" name="bioRxiv">
        <title>Genomics of Preaxostyla Flagellates Illuminates Evolutionary Transitions and the Path Towards Mitochondrial Loss.</title>
        <authorList>
            <person name="Novak L.V.F."/>
            <person name="Treitli S.C."/>
            <person name="Pyrih J."/>
            <person name="Halakuc P."/>
            <person name="Pipaliya S.V."/>
            <person name="Vacek V."/>
            <person name="Brzon O."/>
            <person name="Soukal P."/>
            <person name="Eme L."/>
            <person name="Dacks J.B."/>
            <person name="Karnkowska A."/>
            <person name="Elias M."/>
            <person name="Hampl V."/>
        </authorList>
    </citation>
    <scope>NUCLEOTIDE SEQUENCE [LARGE SCALE GENOMIC DNA]</scope>
    <source>
        <strain evidence="2">NAU3</strain>
        <tissue evidence="2">Gut</tissue>
    </source>
</reference>
<gene>
    <name evidence="2" type="ORF">BLNAU_16309</name>
</gene>
<proteinExistence type="predicted"/>
<accession>A0ABQ9XD31</accession>
<dbReference type="Gene3D" id="2.160.20.10">
    <property type="entry name" value="Single-stranded right-handed beta-helix, Pectin lyase-like"/>
    <property type="match status" value="1"/>
</dbReference>
<dbReference type="SUPFAM" id="SSF51126">
    <property type="entry name" value="Pectin lyase-like"/>
    <property type="match status" value="2"/>
</dbReference>